<dbReference type="RefSeq" id="WP_330108256.1">
    <property type="nucleotide sequence ID" value="NZ_JAZDQT010000002.1"/>
</dbReference>
<feature type="transmembrane region" description="Helical" evidence="2">
    <location>
        <begin position="76"/>
        <end position="102"/>
    </location>
</feature>
<dbReference type="Proteomes" id="UP001336835">
    <property type="component" value="Unassembled WGS sequence"/>
</dbReference>
<dbReference type="Pfam" id="PF01381">
    <property type="entry name" value="HTH_3"/>
    <property type="match status" value="1"/>
</dbReference>
<proteinExistence type="predicted"/>
<comment type="caution">
    <text evidence="4">The sequence shown here is derived from an EMBL/GenBank/DDBJ whole genome shotgun (WGS) entry which is preliminary data.</text>
</comment>
<dbReference type="SMART" id="SM00530">
    <property type="entry name" value="HTH_XRE"/>
    <property type="match status" value="1"/>
</dbReference>
<feature type="transmembrane region" description="Helical" evidence="2">
    <location>
        <begin position="155"/>
        <end position="175"/>
    </location>
</feature>
<organism evidence="4 5">
    <name type="scientific">Pedobacter albus</name>
    <dbReference type="NCBI Taxonomy" id="3113905"/>
    <lineage>
        <taxon>Bacteria</taxon>
        <taxon>Pseudomonadati</taxon>
        <taxon>Bacteroidota</taxon>
        <taxon>Sphingobacteriia</taxon>
        <taxon>Sphingobacteriales</taxon>
        <taxon>Sphingobacteriaceae</taxon>
        <taxon>Pedobacter</taxon>
    </lineage>
</organism>
<keyword evidence="1" id="KW-0238">DNA-binding</keyword>
<keyword evidence="2" id="KW-0812">Transmembrane</keyword>
<protein>
    <submittedName>
        <fullName evidence="4">Helix-turn-helix transcriptional regulator</fullName>
    </submittedName>
</protein>
<sequence>MYHKIAQARKKSGLTQEQLAELTHVTVRTIQRIENGQSVPRAFTLKALATALGTTVQELAGPVNDGSFDPEKDRHFLQVLCLSCFGYLVIPFVHFLVPAYLLKKSTSKNPKAIVFGRRLVRQQLYWAAGLSILMMLVLVYNILATNFFNKPFLLSYLWIFFGMYFAKVFLIAANLRQVKNMDLNPQSPQKA</sequence>
<dbReference type="PANTHER" id="PTHR46797">
    <property type="entry name" value="HTH-TYPE TRANSCRIPTIONAL REGULATOR"/>
    <property type="match status" value="1"/>
</dbReference>
<dbReference type="CDD" id="cd00093">
    <property type="entry name" value="HTH_XRE"/>
    <property type="match status" value="1"/>
</dbReference>
<feature type="transmembrane region" description="Helical" evidence="2">
    <location>
        <begin position="123"/>
        <end position="143"/>
    </location>
</feature>
<dbReference type="InterPro" id="IPR010982">
    <property type="entry name" value="Lambda_DNA-bd_dom_sf"/>
</dbReference>
<dbReference type="InterPro" id="IPR001387">
    <property type="entry name" value="Cro/C1-type_HTH"/>
</dbReference>
<dbReference type="EMBL" id="JAZDQT010000002">
    <property type="protein sequence ID" value="MEE1945938.1"/>
    <property type="molecule type" value="Genomic_DNA"/>
</dbReference>
<name>A0ABU7I919_9SPHI</name>
<evidence type="ECO:0000256" key="1">
    <source>
        <dbReference type="ARBA" id="ARBA00023125"/>
    </source>
</evidence>
<reference evidence="4 5" key="1">
    <citation type="submission" date="2024-01" db="EMBL/GenBank/DDBJ databases">
        <title>Pedobacter sp. nov., isolated from fresh soil.</title>
        <authorList>
            <person name="Le N.T.T."/>
        </authorList>
    </citation>
    <scope>NUCLEOTIDE SEQUENCE [LARGE SCALE GENOMIC DNA]</scope>
    <source>
        <strain evidence="4 5">KR3-3</strain>
    </source>
</reference>
<keyword evidence="5" id="KW-1185">Reference proteome</keyword>
<feature type="domain" description="HTH cro/C1-type" evidence="3">
    <location>
        <begin position="5"/>
        <end position="59"/>
    </location>
</feature>
<dbReference type="PROSITE" id="PS50943">
    <property type="entry name" value="HTH_CROC1"/>
    <property type="match status" value="1"/>
</dbReference>
<accession>A0ABU7I919</accession>
<dbReference type="PANTHER" id="PTHR46797:SF1">
    <property type="entry name" value="METHYLPHOSPHONATE SYNTHASE"/>
    <property type="match status" value="1"/>
</dbReference>
<gene>
    <name evidence="4" type="ORF">VRU48_12525</name>
</gene>
<evidence type="ECO:0000259" key="3">
    <source>
        <dbReference type="PROSITE" id="PS50943"/>
    </source>
</evidence>
<evidence type="ECO:0000313" key="5">
    <source>
        <dbReference type="Proteomes" id="UP001336835"/>
    </source>
</evidence>
<evidence type="ECO:0000256" key="2">
    <source>
        <dbReference type="SAM" id="Phobius"/>
    </source>
</evidence>
<dbReference type="SUPFAM" id="SSF47413">
    <property type="entry name" value="lambda repressor-like DNA-binding domains"/>
    <property type="match status" value="1"/>
</dbReference>
<keyword evidence="2" id="KW-0472">Membrane</keyword>
<dbReference type="Gene3D" id="1.10.260.40">
    <property type="entry name" value="lambda repressor-like DNA-binding domains"/>
    <property type="match status" value="1"/>
</dbReference>
<dbReference type="InterPro" id="IPR050807">
    <property type="entry name" value="TransReg_Diox_bact_type"/>
</dbReference>
<evidence type="ECO:0000313" key="4">
    <source>
        <dbReference type="EMBL" id="MEE1945938.1"/>
    </source>
</evidence>
<keyword evidence="2" id="KW-1133">Transmembrane helix</keyword>